<comment type="caution">
    <text evidence="1">The sequence shown here is derived from an EMBL/GenBank/DDBJ whole genome shotgun (WGS) entry which is preliminary data.</text>
</comment>
<evidence type="ECO:0000313" key="2">
    <source>
        <dbReference type="Proteomes" id="UP001500305"/>
    </source>
</evidence>
<dbReference type="Proteomes" id="UP001500305">
    <property type="component" value="Unassembled WGS sequence"/>
</dbReference>
<organism evidence="1 2">
    <name type="scientific">Kitasatospora cystarginea</name>
    <dbReference type="NCBI Taxonomy" id="58350"/>
    <lineage>
        <taxon>Bacteria</taxon>
        <taxon>Bacillati</taxon>
        <taxon>Actinomycetota</taxon>
        <taxon>Actinomycetes</taxon>
        <taxon>Kitasatosporales</taxon>
        <taxon>Streptomycetaceae</taxon>
        <taxon>Kitasatospora</taxon>
    </lineage>
</organism>
<evidence type="ECO:0008006" key="3">
    <source>
        <dbReference type="Google" id="ProtNLM"/>
    </source>
</evidence>
<proteinExistence type="predicted"/>
<dbReference type="SUPFAM" id="SSF49899">
    <property type="entry name" value="Concanavalin A-like lectins/glucanases"/>
    <property type="match status" value="1"/>
</dbReference>
<evidence type="ECO:0000313" key="1">
    <source>
        <dbReference type="EMBL" id="GAA2238564.1"/>
    </source>
</evidence>
<dbReference type="InterPro" id="IPR013320">
    <property type="entry name" value="ConA-like_dom_sf"/>
</dbReference>
<accession>A0ABP5QKJ3</accession>
<gene>
    <name evidence="1" type="ORF">GCM10010430_19520</name>
</gene>
<dbReference type="EMBL" id="BAAATR010000006">
    <property type="protein sequence ID" value="GAA2238564.1"/>
    <property type="molecule type" value="Genomic_DNA"/>
</dbReference>
<keyword evidence="2" id="KW-1185">Reference proteome</keyword>
<reference evidence="2" key="1">
    <citation type="journal article" date="2019" name="Int. J. Syst. Evol. Microbiol.">
        <title>The Global Catalogue of Microorganisms (GCM) 10K type strain sequencing project: providing services to taxonomists for standard genome sequencing and annotation.</title>
        <authorList>
            <consortium name="The Broad Institute Genomics Platform"/>
            <consortium name="The Broad Institute Genome Sequencing Center for Infectious Disease"/>
            <person name="Wu L."/>
            <person name="Ma J."/>
        </authorList>
    </citation>
    <scope>NUCLEOTIDE SEQUENCE [LARGE SCALE GENOMIC DNA]</scope>
    <source>
        <strain evidence="2">JCM 7356</strain>
    </source>
</reference>
<name>A0ABP5QKJ3_9ACTN</name>
<protein>
    <recommendedName>
        <fullName evidence="3">Beta-glucanase</fullName>
    </recommendedName>
</protein>
<sequence>MVRARCQRWWSRWFGQVEAGQAEDRPDENRGDEAGATAGQVVFRADFGSARQWVAGRTSAYPRMGPTNRGDHKLDHLVDRYCPDGRFTASRRTDGLWDCNLLTTEGSLDAFQVRTGDTLDARVTLPTGLGAWPAIWTWRGGGNEVDAFEYHPDNPSLLELSNNVRGGHSYWTDPTGAVAPGATVDLRVVLGARSVVWYVNGVRVFADGRGVGTAWSAYLIVNLSVSDGTYHPRPGPGQNDPLSWTCHSLSVTRP</sequence>
<dbReference type="Gene3D" id="2.60.120.200">
    <property type="match status" value="1"/>
</dbReference>